<evidence type="ECO:0000259" key="1">
    <source>
        <dbReference type="PROSITE" id="PS51281"/>
    </source>
</evidence>
<dbReference type="GO" id="GO:0003723">
    <property type="term" value="F:RNA binding"/>
    <property type="evidence" value="ECO:0007669"/>
    <property type="project" value="TreeGrafter"/>
</dbReference>
<dbReference type="Gene3D" id="1.10.8.10">
    <property type="entry name" value="DNA helicase RuvA subunit, C-terminal domain"/>
    <property type="match status" value="1"/>
</dbReference>
<dbReference type="Gene3D" id="3.80.10.10">
    <property type="entry name" value="Ribonuclease Inhibitor"/>
    <property type="match status" value="1"/>
</dbReference>
<dbReference type="SUPFAM" id="SSF52058">
    <property type="entry name" value="L domain-like"/>
    <property type="match status" value="1"/>
</dbReference>
<dbReference type="PROSITE" id="PS51281">
    <property type="entry name" value="TAP_C"/>
    <property type="match status" value="1"/>
</dbReference>
<accession>B3LYG5</accession>
<evidence type="ECO:0000313" key="3">
    <source>
        <dbReference type="Proteomes" id="UP000007801"/>
    </source>
</evidence>
<organism evidence="2 3">
    <name type="scientific">Drosophila ananassae</name>
    <name type="common">Fruit fly</name>
    <dbReference type="NCBI Taxonomy" id="7217"/>
    <lineage>
        <taxon>Eukaryota</taxon>
        <taxon>Metazoa</taxon>
        <taxon>Ecdysozoa</taxon>
        <taxon>Arthropoda</taxon>
        <taxon>Hexapoda</taxon>
        <taxon>Insecta</taxon>
        <taxon>Pterygota</taxon>
        <taxon>Neoptera</taxon>
        <taxon>Endopterygota</taxon>
        <taxon>Diptera</taxon>
        <taxon>Brachycera</taxon>
        <taxon>Muscomorpha</taxon>
        <taxon>Ephydroidea</taxon>
        <taxon>Drosophilidae</taxon>
        <taxon>Drosophila</taxon>
        <taxon>Sophophora</taxon>
    </lineage>
</organism>
<dbReference type="GeneID" id="6500455"/>
<dbReference type="PANTHER" id="PTHR10662:SF22">
    <property type="entry name" value="NUCLEAR RNA EXPORT FACTOR 1"/>
    <property type="match status" value="1"/>
</dbReference>
<dbReference type="GO" id="GO:0016973">
    <property type="term" value="P:poly(A)+ mRNA export from nucleus"/>
    <property type="evidence" value="ECO:0007669"/>
    <property type="project" value="TreeGrafter"/>
</dbReference>
<gene>
    <name evidence="2" type="primary">Dana\GF17672</name>
    <name evidence="2" type="synonym">dana_GLEANR_18934</name>
    <name evidence="2" type="ORF">GF17672</name>
</gene>
<dbReference type="HOGENOM" id="CLU_925214_0_0_1"/>
<dbReference type="InterPro" id="IPR030217">
    <property type="entry name" value="NXF_fam"/>
</dbReference>
<name>B3LYG5_DROAN</name>
<keyword evidence="3" id="KW-1185">Reference proteome</keyword>
<dbReference type="OMA" id="IRCILTP"/>
<dbReference type="CDD" id="cd14342">
    <property type="entry name" value="UBA_TAP-C"/>
    <property type="match status" value="1"/>
</dbReference>
<dbReference type="Pfam" id="PF03943">
    <property type="entry name" value="TAP_C"/>
    <property type="match status" value="1"/>
</dbReference>
<dbReference type="PANTHER" id="PTHR10662">
    <property type="entry name" value="NUCLEAR RNA EXPORT FACTOR"/>
    <property type="match status" value="1"/>
</dbReference>
<reference evidence="2 3" key="1">
    <citation type="journal article" date="2007" name="Nature">
        <title>Evolution of genes and genomes on the Drosophila phylogeny.</title>
        <authorList>
            <consortium name="Drosophila 12 Genomes Consortium"/>
            <person name="Clark A.G."/>
            <person name="Eisen M.B."/>
            <person name="Smith D.R."/>
            <person name="Bergman C.M."/>
            <person name="Oliver B."/>
            <person name="Markow T.A."/>
            <person name="Kaufman T.C."/>
            <person name="Kellis M."/>
            <person name="Gelbart W."/>
            <person name="Iyer V.N."/>
            <person name="Pollard D.A."/>
            <person name="Sackton T.B."/>
            <person name="Larracuente A.M."/>
            <person name="Singh N.D."/>
            <person name="Abad J.P."/>
            <person name="Abt D.N."/>
            <person name="Adryan B."/>
            <person name="Aguade M."/>
            <person name="Akashi H."/>
            <person name="Anderson W.W."/>
            <person name="Aquadro C.F."/>
            <person name="Ardell D.H."/>
            <person name="Arguello R."/>
            <person name="Artieri C.G."/>
            <person name="Barbash D.A."/>
            <person name="Barker D."/>
            <person name="Barsanti P."/>
            <person name="Batterham P."/>
            <person name="Batzoglou S."/>
            <person name="Begun D."/>
            <person name="Bhutkar A."/>
            <person name="Blanco E."/>
            <person name="Bosak S.A."/>
            <person name="Bradley R.K."/>
            <person name="Brand A.D."/>
            <person name="Brent M.R."/>
            <person name="Brooks A.N."/>
            <person name="Brown R.H."/>
            <person name="Butlin R.K."/>
            <person name="Caggese C."/>
            <person name="Calvi B.R."/>
            <person name="Bernardo de Carvalho A."/>
            <person name="Caspi A."/>
            <person name="Castrezana S."/>
            <person name="Celniker S.E."/>
            <person name="Chang J.L."/>
            <person name="Chapple C."/>
            <person name="Chatterji S."/>
            <person name="Chinwalla A."/>
            <person name="Civetta A."/>
            <person name="Clifton S.W."/>
            <person name="Comeron J.M."/>
            <person name="Costello J.C."/>
            <person name="Coyne J.A."/>
            <person name="Daub J."/>
            <person name="David R.G."/>
            <person name="Delcher A.L."/>
            <person name="Delehaunty K."/>
            <person name="Do C.B."/>
            <person name="Ebling H."/>
            <person name="Edwards K."/>
            <person name="Eickbush T."/>
            <person name="Evans J.D."/>
            <person name="Filipski A."/>
            <person name="Findeiss S."/>
            <person name="Freyhult E."/>
            <person name="Fulton L."/>
            <person name="Fulton R."/>
            <person name="Garcia A.C."/>
            <person name="Gardiner A."/>
            <person name="Garfield D.A."/>
            <person name="Garvin B.E."/>
            <person name="Gibson G."/>
            <person name="Gilbert D."/>
            <person name="Gnerre S."/>
            <person name="Godfrey J."/>
            <person name="Good R."/>
            <person name="Gotea V."/>
            <person name="Gravely B."/>
            <person name="Greenberg A.J."/>
            <person name="Griffiths-Jones S."/>
            <person name="Gross S."/>
            <person name="Guigo R."/>
            <person name="Gustafson E.A."/>
            <person name="Haerty W."/>
            <person name="Hahn M.W."/>
            <person name="Halligan D.L."/>
            <person name="Halpern A.L."/>
            <person name="Halter G.M."/>
            <person name="Han M.V."/>
            <person name="Heger A."/>
            <person name="Hillier L."/>
            <person name="Hinrichs A.S."/>
            <person name="Holmes I."/>
            <person name="Hoskins R.A."/>
            <person name="Hubisz M.J."/>
            <person name="Hultmark D."/>
            <person name="Huntley M.A."/>
            <person name="Jaffe D.B."/>
            <person name="Jagadeeshan S."/>
            <person name="Jeck W.R."/>
            <person name="Johnson J."/>
            <person name="Jones C.D."/>
            <person name="Jordan W.C."/>
            <person name="Karpen G.H."/>
            <person name="Kataoka E."/>
            <person name="Keightley P.D."/>
            <person name="Kheradpour P."/>
            <person name="Kirkness E.F."/>
            <person name="Koerich L.B."/>
            <person name="Kristiansen K."/>
            <person name="Kudrna D."/>
            <person name="Kulathinal R.J."/>
            <person name="Kumar S."/>
            <person name="Kwok R."/>
            <person name="Lander E."/>
            <person name="Langley C.H."/>
            <person name="Lapoint R."/>
            <person name="Lazzaro B.P."/>
            <person name="Lee S.J."/>
            <person name="Levesque L."/>
            <person name="Li R."/>
            <person name="Lin C.F."/>
            <person name="Lin M.F."/>
            <person name="Lindblad-Toh K."/>
            <person name="Llopart A."/>
            <person name="Long M."/>
            <person name="Low L."/>
            <person name="Lozovsky E."/>
            <person name="Lu J."/>
            <person name="Luo M."/>
            <person name="Machado C.A."/>
            <person name="Makalowski W."/>
            <person name="Marzo M."/>
            <person name="Matsuda M."/>
            <person name="Matzkin L."/>
            <person name="McAllister B."/>
            <person name="McBride C.S."/>
            <person name="McKernan B."/>
            <person name="McKernan K."/>
            <person name="Mendez-Lago M."/>
            <person name="Minx P."/>
            <person name="Mollenhauer M.U."/>
            <person name="Montooth K."/>
            <person name="Mount S.M."/>
            <person name="Mu X."/>
            <person name="Myers E."/>
            <person name="Negre B."/>
            <person name="Newfeld S."/>
            <person name="Nielsen R."/>
            <person name="Noor M.A."/>
            <person name="O'Grady P."/>
            <person name="Pachter L."/>
            <person name="Papaceit M."/>
            <person name="Parisi M.J."/>
            <person name="Parisi M."/>
            <person name="Parts L."/>
            <person name="Pedersen J.S."/>
            <person name="Pesole G."/>
            <person name="Phillippy A.M."/>
            <person name="Ponting C.P."/>
            <person name="Pop M."/>
            <person name="Porcelli D."/>
            <person name="Powell J.R."/>
            <person name="Prohaska S."/>
            <person name="Pruitt K."/>
            <person name="Puig M."/>
            <person name="Quesneville H."/>
            <person name="Ram K.R."/>
            <person name="Rand D."/>
            <person name="Rasmussen M.D."/>
            <person name="Reed L.K."/>
            <person name="Reenan R."/>
            <person name="Reily A."/>
            <person name="Remington K.A."/>
            <person name="Rieger T.T."/>
            <person name="Ritchie M.G."/>
            <person name="Robin C."/>
            <person name="Rogers Y.H."/>
            <person name="Rohde C."/>
            <person name="Rozas J."/>
            <person name="Rubenfield M.J."/>
            <person name="Ruiz A."/>
            <person name="Russo S."/>
            <person name="Salzberg S.L."/>
            <person name="Sanchez-Gracia A."/>
            <person name="Saranga D.J."/>
            <person name="Sato H."/>
            <person name="Schaeffer S.W."/>
            <person name="Schatz M.C."/>
            <person name="Schlenke T."/>
            <person name="Schwartz R."/>
            <person name="Segarra C."/>
            <person name="Singh R.S."/>
            <person name="Sirot L."/>
            <person name="Sirota M."/>
            <person name="Sisneros N.B."/>
            <person name="Smith C.D."/>
            <person name="Smith T.F."/>
            <person name="Spieth J."/>
            <person name="Stage D.E."/>
            <person name="Stark A."/>
            <person name="Stephan W."/>
            <person name="Strausberg R.L."/>
            <person name="Strempel S."/>
            <person name="Sturgill D."/>
            <person name="Sutton G."/>
            <person name="Sutton G.G."/>
            <person name="Tao W."/>
            <person name="Teichmann S."/>
            <person name="Tobari Y.N."/>
            <person name="Tomimura Y."/>
            <person name="Tsolas J.M."/>
            <person name="Valente V.L."/>
            <person name="Venter E."/>
            <person name="Venter J.C."/>
            <person name="Vicario S."/>
            <person name="Vieira F.G."/>
            <person name="Vilella A.J."/>
            <person name="Villasante A."/>
            <person name="Walenz B."/>
            <person name="Wang J."/>
            <person name="Wasserman M."/>
            <person name="Watts T."/>
            <person name="Wilson D."/>
            <person name="Wilson R.K."/>
            <person name="Wing R.A."/>
            <person name="Wolfner M.F."/>
            <person name="Wong A."/>
            <person name="Wong G.K."/>
            <person name="Wu C.I."/>
            <person name="Wu G."/>
            <person name="Yamamoto D."/>
            <person name="Yang H.P."/>
            <person name="Yang S.P."/>
            <person name="Yorke J.A."/>
            <person name="Yoshida K."/>
            <person name="Zdobnov E."/>
            <person name="Zhang P."/>
            <person name="Zhang Y."/>
            <person name="Zimin A.V."/>
            <person name="Baldwin J."/>
            <person name="Abdouelleil A."/>
            <person name="Abdulkadir J."/>
            <person name="Abebe A."/>
            <person name="Abera B."/>
            <person name="Abreu J."/>
            <person name="Acer S.C."/>
            <person name="Aftuck L."/>
            <person name="Alexander A."/>
            <person name="An P."/>
            <person name="Anderson E."/>
            <person name="Anderson S."/>
            <person name="Arachi H."/>
            <person name="Azer M."/>
            <person name="Bachantsang P."/>
            <person name="Barry A."/>
            <person name="Bayul T."/>
            <person name="Berlin A."/>
            <person name="Bessette D."/>
            <person name="Bloom T."/>
            <person name="Blye J."/>
            <person name="Boguslavskiy L."/>
            <person name="Bonnet C."/>
            <person name="Boukhgalter B."/>
            <person name="Bourzgui I."/>
            <person name="Brown A."/>
            <person name="Cahill P."/>
            <person name="Channer S."/>
            <person name="Cheshatsang Y."/>
            <person name="Chuda L."/>
            <person name="Citroen M."/>
            <person name="Collymore A."/>
            <person name="Cooke P."/>
            <person name="Costello M."/>
            <person name="D'Aco K."/>
            <person name="Daza R."/>
            <person name="De Haan G."/>
            <person name="DeGray S."/>
            <person name="DeMaso C."/>
            <person name="Dhargay N."/>
            <person name="Dooley K."/>
            <person name="Dooley E."/>
            <person name="Doricent M."/>
            <person name="Dorje P."/>
            <person name="Dorjee K."/>
            <person name="Dupes A."/>
            <person name="Elong R."/>
            <person name="Falk J."/>
            <person name="Farina A."/>
            <person name="Faro S."/>
            <person name="Ferguson D."/>
            <person name="Fisher S."/>
            <person name="Foley C.D."/>
            <person name="Franke A."/>
            <person name="Friedrich D."/>
            <person name="Gadbois L."/>
            <person name="Gearin G."/>
            <person name="Gearin C.R."/>
            <person name="Giannoukos G."/>
            <person name="Goode T."/>
            <person name="Graham J."/>
            <person name="Grandbois E."/>
            <person name="Grewal S."/>
            <person name="Gyaltsen K."/>
            <person name="Hafez N."/>
            <person name="Hagos B."/>
            <person name="Hall J."/>
            <person name="Henson C."/>
            <person name="Hollinger A."/>
            <person name="Honan T."/>
            <person name="Huard M.D."/>
            <person name="Hughes L."/>
            <person name="Hurhula B."/>
            <person name="Husby M.E."/>
            <person name="Kamat A."/>
            <person name="Kanga B."/>
            <person name="Kashin S."/>
            <person name="Khazanovich D."/>
            <person name="Kisner P."/>
            <person name="Lance K."/>
            <person name="Lara M."/>
            <person name="Lee W."/>
            <person name="Lennon N."/>
            <person name="Letendre F."/>
            <person name="LeVine R."/>
            <person name="Lipovsky A."/>
            <person name="Liu X."/>
            <person name="Liu J."/>
            <person name="Liu S."/>
            <person name="Lokyitsang T."/>
            <person name="Lokyitsang Y."/>
            <person name="Lubonja R."/>
            <person name="Lui A."/>
            <person name="MacDonald P."/>
            <person name="Magnisalis V."/>
            <person name="Maru K."/>
            <person name="Matthews C."/>
            <person name="McCusker W."/>
            <person name="McDonough S."/>
            <person name="Mehta T."/>
            <person name="Meldrim J."/>
            <person name="Meneus L."/>
            <person name="Mihai O."/>
            <person name="Mihalev A."/>
            <person name="Mihova T."/>
            <person name="Mittelman R."/>
            <person name="Mlenga V."/>
            <person name="Montmayeur A."/>
            <person name="Mulrain L."/>
            <person name="Navidi A."/>
            <person name="Naylor J."/>
            <person name="Negash T."/>
            <person name="Nguyen T."/>
            <person name="Nguyen N."/>
            <person name="Nicol R."/>
            <person name="Norbu C."/>
            <person name="Norbu N."/>
            <person name="Novod N."/>
            <person name="O'Neill B."/>
            <person name="Osman S."/>
            <person name="Markiewicz E."/>
            <person name="Oyono O.L."/>
            <person name="Patti C."/>
            <person name="Phunkhang P."/>
            <person name="Pierre F."/>
            <person name="Priest M."/>
            <person name="Raghuraman S."/>
            <person name="Rege F."/>
            <person name="Reyes R."/>
            <person name="Rise C."/>
            <person name="Rogov P."/>
            <person name="Ross K."/>
            <person name="Ryan E."/>
            <person name="Settipalli S."/>
            <person name="Shea T."/>
            <person name="Sherpa N."/>
            <person name="Shi L."/>
            <person name="Shih D."/>
            <person name="Sparrow T."/>
            <person name="Spaulding J."/>
            <person name="Stalker J."/>
            <person name="Stange-Thomann N."/>
            <person name="Stavropoulos S."/>
            <person name="Stone C."/>
            <person name="Strader C."/>
            <person name="Tesfaye S."/>
            <person name="Thomson T."/>
            <person name="Thoulutsang Y."/>
            <person name="Thoulutsang D."/>
            <person name="Topham K."/>
            <person name="Topping I."/>
            <person name="Tsamla T."/>
            <person name="Vassiliev H."/>
            <person name="Vo A."/>
            <person name="Wangchuk T."/>
            <person name="Wangdi T."/>
            <person name="Weiand M."/>
            <person name="Wilkinson J."/>
            <person name="Wilson A."/>
            <person name="Yadav S."/>
            <person name="Young G."/>
            <person name="Yu Q."/>
            <person name="Zembek L."/>
            <person name="Zhong D."/>
            <person name="Zimmer A."/>
            <person name="Zwirko Z."/>
            <person name="Jaffe D.B."/>
            <person name="Alvarez P."/>
            <person name="Brockman W."/>
            <person name="Butler J."/>
            <person name="Chin C."/>
            <person name="Gnerre S."/>
            <person name="Grabherr M."/>
            <person name="Kleber M."/>
            <person name="Mauceli E."/>
            <person name="MacCallum I."/>
        </authorList>
    </citation>
    <scope>NUCLEOTIDE SEQUENCE [LARGE SCALE GENOMIC DNA]</scope>
    <source>
        <strain evidence="3">Tucson 14024-0371.13</strain>
    </source>
</reference>
<sequence>MFSPPRRDEGDAPLCHSTPKGDLQEISFGPRFPARIPVSIYGWYRVLVFCDSRRESKGRVMRRLHRLVSPNRLAPRYMHPGGEKDAPDDVDAFLTFYVNSYVIASELNRCSMSEPRLYLKVSDRMPLVKIDSGYRWRLKKTLKARYDSRKRSLDLTQFYTDEAWREEFCALAQPHCLYEAISIVSSIMPDLLSLKLDRNHLRNLWPFVHLEQRLPNLQCISLLNNDIDTLNMLQVFQFLPLTELDIRRNLLPSGYENDVIRMWPSLKILDGTPIWLGRRVTSDVDPVEKLSQQTGMNPVFSRQLLAQNEGDYSQALWVFERLYDAGQIPPKAFM</sequence>
<dbReference type="CTD" id="55999"/>
<dbReference type="PhylomeDB" id="B3LYG5"/>
<dbReference type="InterPro" id="IPR032675">
    <property type="entry name" value="LRR_dom_sf"/>
</dbReference>
<dbReference type="SMART" id="SM00804">
    <property type="entry name" value="TAP_C"/>
    <property type="match status" value="1"/>
</dbReference>
<dbReference type="SMR" id="B3LYG5"/>
<dbReference type="SUPFAM" id="SSF46934">
    <property type="entry name" value="UBA-like"/>
    <property type="match status" value="1"/>
</dbReference>
<dbReference type="Pfam" id="PF24048">
    <property type="entry name" value="LRR_NXF1-5"/>
    <property type="match status" value="1"/>
</dbReference>
<dbReference type="GO" id="GO:0005634">
    <property type="term" value="C:nucleus"/>
    <property type="evidence" value="ECO:0007669"/>
    <property type="project" value="InterPro"/>
</dbReference>
<dbReference type="InterPro" id="IPR057125">
    <property type="entry name" value="NXF1/2/3/5-like_LRR"/>
</dbReference>
<dbReference type="EMBL" id="CH902617">
    <property type="protein sequence ID" value="EDV41828.1"/>
    <property type="molecule type" value="Genomic_DNA"/>
</dbReference>
<protein>
    <recommendedName>
        <fullName evidence="1">TAP-C domain-containing protein</fullName>
    </recommendedName>
</protein>
<dbReference type="Proteomes" id="UP000007801">
    <property type="component" value="Unassembled WGS sequence"/>
</dbReference>
<feature type="domain" description="TAP-C" evidence="1">
    <location>
        <begin position="281"/>
        <end position="334"/>
    </location>
</feature>
<dbReference type="InterPro" id="IPR005637">
    <property type="entry name" value="TAP_C_dom"/>
</dbReference>
<evidence type="ECO:0000313" key="2">
    <source>
        <dbReference type="EMBL" id="EDV41828.1"/>
    </source>
</evidence>
<dbReference type="OrthoDB" id="25872at2759"/>
<dbReference type="FunCoup" id="B3LYG5">
    <property type="interactions" value="202"/>
</dbReference>
<dbReference type="InterPro" id="IPR009060">
    <property type="entry name" value="UBA-like_sf"/>
</dbReference>
<dbReference type="STRING" id="7217.B3LYG5"/>
<dbReference type="InParanoid" id="B3LYG5"/>
<dbReference type="AlphaFoldDB" id="B3LYG5"/>
<dbReference type="KEGG" id="dan:6500455"/>
<proteinExistence type="predicted"/>
<dbReference type="eggNOG" id="KOG3763">
    <property type="taxonomic scope" value="Eukaryota"/>
</dbReference>